<gene>
    <name evidence="4" type="primary">ureD</name>
    <name evidence="5" type="ORF">EDI28_16330</name>
</gene>
<evidence type="ECO:0000256" key="1">
    <source>
        <dbReference type="ARBA" id="ARBA00007177"/>
    </source>
</evidence>
<reference evidence="5 6" key="1">
    <citation type="submission" date="2018-11" db="EMBL/GenBank/DDBJ databases">
        <title>Photobacterium sp. BEI247 sp. nov., a marine bacterium isolated from Yongle Blue Hole in the South China Sea.</title>
        <authorList>
            <person name="Wang X."/>
        </authorList>
    </citation>
    <scope>NUCLEOTIDE SEQUENCE [LARGE SCALE GENOMIC DNA]</scope>
    <source>
        <strain evidence="6">BEI247</strain>
    </source>
</reference>
<dbReference type="PANTHER" id="PTHR33643:SF1">
    <property type="entry name" value="UREASE ACCESSORY PROTEIN D"/>
    <property type="match status" value="1"/>
</dbReference>
<dbReference type="PANTHER" id="PTHR33643">
    <property type="entry name" value="UREASE ACCESSORY PROTEIN D"/>
    <property type="match status" value="1"/>
</dbReference>
<keyword evidence="6" id="KW-1185">Reference proteome</keyword>
<dbReference type="OrthoDB" id="9798842at2"/>
<evidence type="ECO:0000256" key="3">
    <source>
        <dbReference type="ARBA" id="ARBA00023186"/>
    </source>
</evidence>
<comment type="caution">
    <text evidence="5">The sequence shown here is derived from an EMBL/GenBank/DDBJ whole genome shotgun (WGS) entry which is preliminary data.</text>
</comment>
<evidence type="ECO:0000256" key="4">
    <source>
        <dbReference type="HAMAP-Rule" id="MF_01384"/>
    </source>
</evidence>
<keyword evidence="3 4" id="KW-0143">Chaperone</keyword>
<evidence type="ECO:0000313" key="5">
    <source>
        <dbReference type="EMBL" id="RWX54648.1"/>
    </source>
</evidence>
<dbReference type="InterPro" id="IPR002669">
    <property type="entry name" value="UreD"/>
</dbReference>
<organism evidence="5 6">
    <name type="scientific">Photobacterium chitinilyticum</name>
    <dbReference type="NCBI Taxonomy" id="2485123"/>
    <lineage>
        <taxon>Bacteria</taxon>
        <taxon>Pseudomonadati</taxon>
        <taxon>Pseudomonadota</taxon>
        <taxon>Gammaproteobacteria</taxon>
        <taxon>Vibrionales</taxon>
        <taxon>Vibrionaceae</taxon>
        <taxon>Photobacterium</taxon>
    </lineage>
</organism>
<evidence type="ECO:0000313" key="6">
    <source>
        <dbReference type="Proteomes" id="UP000287563"/>
    </source>
</evidence>
<comment type="subcellular location">
    <subcellularLocation>
        <location evidence="4">Cytoplasm</location>
    </subcellularLocation>
</comment>
<dbReference type="Proteomes" id="UP000287563">
    <property type="component" value="Unassembled WGS sequence"/>
</dbReference>
<protein>
    <recommendedName>
        <fullName evidence="4">Urease accessory protein UreD</fullName>
    </recommendedName>
</protein>
<name>A0A3S3UIB9_9GAMM</name>
<dbReference type="AlphaFoldDB" id="A0A3S3UIB9"/>
<dbReference type="Pfam" id="PF01774">
    <property type="entry name" value="UreD"/>
    <property type="match status" value="1"/>
</dbReference>
<dbReference type="GO" id="GO:0005737">
    <property type="term" value="C:cytoplasm"/>
    <property type="evidence" value="ECO:0007669"/>
    <property type="project" value="UniProtKB-SubCell"/>
</dbReference>
<evidence type="ECO:0000256" key="2">
    <source>
        <dbReference type="ARBA" id="ARBA00022988"/>
    </source>
</evidence>
<keyword evidence="4" id="KW-0963">Cytoplasm</keyword>
<dbReference type="HAMAP" id="MF_01384">
    <property type="entry name" value="UreD"/>
    <property type="match status" value="1"/>
</dbReference>
<comment type="similarity">
    <text evidence="1 4">Belongs to the UreD family.</text>
</comment>
<comment type="function">
    <text evidence="4">Required for maturation of urease via the functional incorporation of the urease nickel metallocenter.</text>
</comment>
<proteinExistence type="inferred from homology"/>
<accession>A0A3S3UIB9</accession>
<dbReference type="EMBL" id="RJLM01000006">
    <property type="protein sequence ID" value="RWX54648.1"/>
    <property type="molecule type" value="Genomic_DNA"/>
</dbReference>
<sequence>MTAIHKNTLANTCKTKTINIAAIIPKPLPSELELQQGWRAQLELGFSFNTTRTVLKHRKQLGPLAVQRPLYPEGDICHTYLLHPPGGVVGGDKLSIAVCSENRAKALVTTPGATKFYRSAEKYAYQRQHFTVKTGAMLEWLPQENIYFPEARVRLDTEIDVEPGGRFIGWEMHCFGRPALKEGFTGGSVVGCTQLRIGNELVIAEQLNVHGGDQHQQSAGLRGNQMLGTMIVTESDEPLLNMVQTLLNDYQEYLLENKVVAGVTEVTDSSDAHRIMVVRVMGNGTEPMMALFTQVWLSVRQSWSGRTPNTPRIWAT</sequence>
<dbReference type="GO" id="GO:0016151">
    <property type="term" value="F:nickel cation binding"/>
    <property type="evidence" value="ECO:0007669"/>
    <property type="project" value="UniProtKB-UniRule"/>
</dbReference>
<comment type="subunit">
    <text evidence="4">UreD, UreF and UreG form a complex that acts as a GTP-hydrolysis-dependent molecular chaperone, activating the urease apoprotein by helping to assemble the nickel containing metallocenter of UreC. The UreE protein probably delivers the nickel.</text>
</comment>
<keyword evidence="2 4" id="KW-0996">Nickel insertion</keyword>
<dbReference type="RefSeq" id="WP_128784917.1">
    <property type="nucleotide sequence ID" value="NZ_RJLM01000006.1"/>
</dbReference>